<name>A0A3A4ZMB9_UNCKA</name>
<dbReference type="Proteomes" id="UP000265540">
    <property type="component" value="Unassembled WGS sequence"/>
</dbReference>
<reference evidence="1 2" key="1">
    <citation type="journal article" date="2017" name="ISME J.">
        <title>Energy and carbon metabolisms in a deep terrestrial subsurface fluid microbial community.</title>
        <authorList>
            <person name="Momper L."/>
            <person name="Jungbluth S.P."/>
            <person name="Lee M.D."/>
            <person name="Amend J.P."/>
        </authorList>
    </citation>
    <scope>NUCLEOTIDE SEQUENCE [LARGE SCALE GENOMIC DNA]</scope>
    <source>
        <strain evidence="1">SURF_46</strain>
    </source>
</reference>
<proteinExistence type="predicted"/>
<gene>
    <name evidence="1" type="ORF">C4561_01815</name>
</gene>
<evidence type="ECO:0000313" key="1">
    <source>
        <dbReference type="EMBL" id="RJR27666.1"/>
    </source>
</evidence>
<accession>A0A3A4ZMB9</accession>
<protein>
    <submittedName>
        <fullName evidence="1">Uncharacterized protein</fullName>
    </submittedName>
</protein>
<dbReference type="EMBL" id="QZJF01000008">
    <property type="protein sequence ID" value="RJR27666.1"/>
    <property type="molecule type" value="Genomic_DNA"/>
</dbReference>
<comment type="caution">
    <text evidence="1">The sequence shown here is derived from an EMBL/GenBank/DDBJ whole genome shotgun (WGS) entry which is preliminary data.</text>
</comment>
<dbReference type="AlphaFoldDB" id="A0A3A4ZMB9"/>
<organism evidence="1 2">
    <name type="scientific">candidate division WWE3 bacterium</name>
    <dbReference type="NCBI Taxonomy" id="2053526"/>
    <lineage>
        <taxon>Bacteria</taxon>
        <taxon>Katanobacteria</taxon>
    </lineage>
</organism>
<evidence type="ECO:0000313" key="2">
    <source>
        <dbReference type="Proteomes" id="UP000265540"/>
    </source>
</evidence>
<sequence length="941" mass="107306">MPIPLRKFGSESIRMFRQMDERFIKDIRAYFKKDLKISLEAWAQKVAVDIFENGQPDWELWRRQETNYFSQLNTTLRLAYVDLAKMSQKATLMFFLLAKKRYVELFKLLYPAKFVTIKKENEEEFLSVETTHSEIFEAEASPKIVISLGKGTPNDQFKQMLKGQLDNKTEPSMLIKTLSADHVKVLQRDVAAAVSAGQGVYTAKEDFLKKVLPTLDNAELTKKMEYNVLRIMRTSYNTAVNEDFTKFMSDNQHLFEKKIRMADGRPCLACVMLDGKEYDIAAPMNDHIAGMCYFIPVAKTLEDLGFDTSKLPTKLSESWSNYSQDVPLMQSRFWQLPESEQRKIFGNQALFDLWKKEQFPIDRLARISKEGWSIPISYKDALAKLPELGGISNPLCKFIGTTSIETIKDLNKVIDPLDRATKGLSITSKGKKGLINQYGIDPYGWGKDLSKVPDSVLADVRRFSTLVRDPETMPWYDFNQRARILGLYTRKAVDGRMYYAVGGDAGKLKTIALPKGAPPPVTAVKTLSYQEYIDLDSDIDLLAGKNLDKIRWDKDGIGHVLVDGKSVEAFEVKIYKTAGGTYSFQFKITDEASRRLWKEMNSGKFLKLRNVDEKYRLIKKTDKGFVFSKKDFILDRKNRVFVQSSGKTTITVNLPYFEKFKTINSFSNQVWVDSKSADLAESLQQVKKDLKEYDIGSWFAPTIKNDKDAYISARYLWADGKKVMDVNDVSFVNTDEYVSMWDDLPLPEEFQGFIHLGSSESVEAVFDSKQFLSTEQRLARGFFDDAVGMSPRADLETGGANGVFVRPVTSLDINYASTALDSSSKGHVVYVFKKDIAKRLDWYGFSGDKYGDVTDIKYFSSKGRTSYFHSLRKERPDGVRYPAAAEVVFRNSIDFSNVEYVICHKLERWDLITKFISKGITKINGKDIADFFVEAKGAAVF</sequence>